<dbReference type="AlphaFoldDB" id="A0A9Q1G3R0"/>
<proteinExistence type="predicted"/>
<dbReference type="EMBL" id="JAINUF010000002">
    <property type="protein sequence ID" value="KAJ8374914.1"/>
    <property type="molecule type" value="Genomic_DNA"/>
</dbReference>
<name>A0A9Q1G3R0_SYNKA</name>
<dbReference type="Proteomes" id="UP001152622">
    <property type="component" value="Chromosome 2"/>
</dbReference>
<evidence type="ECO:0000313" key="1">
    <source>
        <dbReference type="EMBL" id="KAJ8374914.1"/>
    </source>
</evidence>
<accession>A0A9Q1G3R0</accession>
<evidence type="ECO:0000313" key="2">
    <source>
        <dbReference type="Proteomes" id="UP001152622"/>
    </source>
</evidence>
<protein>
    <submittedName>
        <fullName evidence="1">Uncharacterized protein</fullName>
    </submittedName>
</protein>
<dbReference type="OrthoDB" id="10458732at2759"/>
<gene>
    <name evidence="1" type="ORF">SKAU_G00054940</name>
</gene>
<comment type="caution">
    <text evidence="1">The sequence shown here is derived from an EMBL/GenBank/DDBJ whole genome shotgun (WGS) entry which is preliminary data.</text>
</comment>
<reference evidence="1" key="1">
    <citation type="journal article" date="2023" name="Science">
        <title>Genome structures resolve the early diversification of teleost fishes.</title>
        <authorList>
            <person name="Parey E."/>
            <person name="Louis A."/>
            <person name="Montfort J."/>
            <person name="Bouchez O."/>
            <person name="Roques C."/>
            <person name="Iampietro C."/>
            <person name="Lluch J."/>
            <person name="Castinel A."/>
            <person name="Donnadieu C."/>
            <person name="Desvignes T."/>
            <person name="Floi Bucao C."/>
            <person name="Jouanno E."/>
            <person name="Wen M."/>
            <person name="Mejri S."/>
            <person name="Dirks R."/>
            <person name="Jansen H."/>
            <person name="Henkel C."/>
            <person name="Chen W.J."/>
            <person name="Zahm M."/>
            <person name="Cabau C."/>
            <person name="Klopp C."/>
            <person name="Thompson A.W."/>
            <person name="Robinson-Rechavi M."/>
            <person name="Braasch I."/>
            <person name="Lecointre G."/>
            <person name="Bobe J."/>
            <person name="Postlethwait J.H."/>
            <person name="Berthelot C."/>
            <person name="Roest Crollius H."/>
            <person name="Guiguen Y."/>
        </authorList>
    </citation>
    <scope>NUCLEOTIDE SEQUENCE</scope>
    <source>
        <strain evidence="1">WJC10195</strain>
    </source>
</reference>
<organism evidence="1 2">
    <name type="scientific">Synaphobranchus kaupii</name>
    <name type="common">Kaup's arrowtooth eel</name>
    <dbReference type="NCBI Taxonomy" id="118154"/>
    <lineage>
        <taxon>Eukaryota</taxon>
        <taxon>Metazoa</taxon>
        <taxon>Chordata</taxon>
        <taxon>Craniata</taxon>
        <taxon>Vertebrata</taxon>
        <taxon>Euteleostomi</taxon>
        <taxon>Actinopterygii</taxon>
        <taxon>Neopterygii</taxon>
        <taxon>Teleostei</taxon>
        <taxon>Anguilliformes</taxon>
        <taxon>Synaphobranchidae</taxon>
        <taxon>Synaphobranchus</taxon>
    </lineage>
</organism>
<keyword evidence="2" id="KW-1185">Reference proteome</keyword>
<sequence>MRRKSRSRNLLFWKTLFRGEVFSCATRNKMRSRFAVSHWVTLPKLLFHPERCACRDASRARVHTTKVVFHNACCSICRRRGARCESPAGAEGPKPQLSLFAESQRLARNAI</sequence>